<gene>
    <name evidence="3" type="ORF">QYT958_LOCUS41493</name>
</gene>
<evidence type="ECO:0000256" key="1">
    <source>
        <dbReference type="ARBA" id="ARBA00007584"/>
    </source>
</evidence>
<dbReference type="Pfam" id="PF07047">
    <property type="entry name" value="OPA3"/>
    <property type="match status" value="1"/>
</dbReference>
<dbReference type="PANTHER" id="PTHR12499">
    <property type="entry name" value="OPTIC ATROPHY 3 PROTEIN OPA3"/>
    <property type="match status" value="1"/>
</dbReference>
<evidence type="ECO:0000313" key="4">
    <source>
        <dbReference type="Proteomes" id="UP000663848"/>
    </source>
</evidence>
<evidence type="ECO:0000256" key="2">
    <source>
        <dbReference type="ARBA" id="ARBA00023054"/>
    </source>
</evidence>
<accession>A0A822CFJ9</accession>
<dbReference type="AlphaFoldDB" id="A0A822CFJ9"/>
<comment type="similarity">
    <text evidence="1">Belongs to the OPA3 family.</text>
</comment>
<keyword evidence="2" id="KW-0175">Coiled coil</keyword>
<dbReference type="EMBL" id="CAJOBR010047499">
    <property type="protein sequence ID" value="CAF5042504.1"/>
    <property type="molecule type" value="Genomic_DNA"/>
</dbReference>
<reference evidence="3" key="1">
    <citation type="submission" date="2021-02" db="EMBL/GenBank/DDBJ databases">
        <authorList>
            <person name="Nowell W R."/>
        </authorList>
    </citation>
    <scope>NUCLEOTIDE SEQUENCE</scope>
</reference>
<dbReference type="Proteomes" id="UP000663848">
    <property type="component" value="Unassembled WGS sequence"/>
</dbReference>
<evidence type="ECO:0000313" key="3">
    <source>
        <dbReference type="EMBL" id="CAF5042504.1"/>
    </source>
</evidence>
<proteinExistence type="inferred from homology"/>
<name>A0A822CFJ9_9BILA</name>
<dbReference type="InterPro" id="IPR010754">
    <property type="entry name" value="OPA3-like"/>
</dbReference>
<dbReference type="PANTHER" id="PTHR12499:SF0">
    <property type="entry name" value="OPTIC ATROPHY 3 PROTEIN"/>
    <property type="match status" value="1"/>
</dbReference>
<comment type="caution">
    <text evidence="3">The sequence shown here is derived from an EMBL/GenBank/DDBJ whole genome shotgun (WGS) entry which is preliminary data.</text>
</comment>
<feature type="non-terminal residue" evidence="3">
    <location>
        <position position="1"/>
    </location>
</feature>
<protein>
    <submittedName>
        <fullName evidence="3">Uncharacterized protein</fullName>
    </submittedName>
</protein>
<dbReference type="GO" id="GO:0005739">
    <property type="term" value="C:mitochondrion"/>
    <property type="evidence" value="ECO:0007669"/>
    <property type="project" value="TreeGrafter"/>
</dbReference>
<dbReference type="GO" id="GO:0019216">
    <property type="term" value="P:regulation of lipid metabolic process"/>
    <property type="evidence" value="ECO:0007669"/>
    <property type="project" value="TreeGrafter"/>
</dbReference>
<sequence length="67" mass="7602">VCMPPAQFYHWYDVNLRMRMLGIETKKVAKMNEEAAVALGADILGEGMSRLLCNLFSEKTKQRVIAN</sequence>
<organism evidence="3 4">
    <name type="scientific">Rotaria socialis</name>
    <dbReference type="NCBI Taxonomy" id="392032"/>
    <lineage>
        <taxon>Eukaryota</taxon>
        <taxon>Metazoa</taxon>
        <taxon>Spiralia</taxon>
        <taxon>Gnathifera</taxon>
        <taxon>Rotifera</taxon>
        <taxon>Eurotatoria</taxon>
        <taxon>Bdelloidea</taxon>
        <taxon>Philodinida</taxon>
        <taxon>Philodinidae</taxon>
        <taxon>Rotaria</taxon>
    </lineage>
</organism>